<evidence type="ECO:0000313" key="3">
    <source>
        <dbReference type="Proteomes" id="UP000292402"/>
    </source>
</evidence>
<organism evidence="2 3">
    <name type="scientific">Alternaria tenuissima</name>
    <dbReference type="NCBI Taxonomy" id="119927"/>
    <lineage>
        <taxon>Eukaryota</taxon>
        <taxon>Fungi</taxon>
        <taxon>Dikarya</taxon>
        <taxon>Ascomycota</taxon>
        <taxon>Pezizomycotina</taxon>
        <taxon>Dothideomycetes</taxon>
        <taxon>Pleosporomycetidae</taxon>
        <taxon>Pleosporales</taxon>
        <taxon>Pleosporineae</taxon>
        <taxon>Pleosporaceae</taxon>
        <taxon>Alternaria</taxon>
        <taxon>Alternaria sect. Alternaria</taxon>
        <taxon>Alternaria alternata complex</taxon>
    </lineage>
</organism>
<feature type="region of interest" description="Disordered" evidence="1">
    <location>
        <begin position="67"/>
        <end position="97"/>
    </location>
</feature>
<accession>A0A4Q4M735</accession>
<feature type="compositionally biased region" description="Basic residues" evidence="1">
    <location>
        <begin position="82"/>
        <end position="94"/>
    </location>
</feature>
<proteinExistence type="predicted"/>
<evidence type="ECO:0000256" key="1">
    <source>
        <dbReference type="SAM" id="MobiDB-lite"/>
    </source>
</evidence>
<reference evidence="3" key="1">
    <citation type="journal article" date="2019" name="bioRxiv">
        <title>Genomics, evolutionary history and diagnostics of the Alternaria alternata species group including apple and Asian pear pathotypes.</title>
        <authorList>
            <person name="Armitage A.D."/>
            <person name="Cockerton H.M."/>
            <person name="Sreenivasaprasad S."/>
            <person name="Woodhall J.W."/>
            <person name="Lane C.R."/>
            <person name="Harrison R.J."/>
            <person name="Clarkson J.P."/>
        </authorList>
    </citation>
    <scope>NUCLEOTIDE SEQUENCE [LARGE SCALE GENOMIC DNA]</scope>
    <source>
        <strain evidence="3">FERA 1082</strain>
    </source>
</reference>
<sequence length="386" mass="43703">MGVERTEPALRMRGNVDLPAKKISLARVKKTISAATFFKRQNNKIYKRNSTLQATLRNSKFTGEDANATTLLSAKSRSSPRSIKKSGGKKRSSGRHPLNVFFKDASDEYRRHLYNTTSLNITKTLNSLLHNLYDSTLRTITPDSSQQNSNASPLRLSGPAKYERLATQLYQPISQFKLSLRRIDSRGKSVRFVQTLETRMLHYDELIAKETKKLGTLQKEWESVVSEIWKLGAKCLGDEAMAEMLFTEQGLYEKTLPLSSSPFKATDAEDTLFIPENDSFSPRYKPLVGKRRVTFLEEEEEAPGVCGKYDATPTDQFPDFIHQPSSDRNGTLPLIPDLSEGETKELEKMVTELGKQEMGDFCKIEEDHEAYWKKKTAQLANALKSD</sequence>
<evidence type="ECO:0000313" key="2">
    <source>
        <dbReference type="EMBL" id="RYN44690.1"/>
    </source>
</evidence>
<gene>
    <name evidence="2" type="ORF">AA0114_g9806</name>
</gene>
<comment type="caution">
    <text evidence="2">The sequence shown here is derived from an EMBL/GenBank/DDBJ whole genome shotgun (WGS) entry which is preliminary data.</text>
</comment>
<dbReference type="Proteomes" id="UP000292402">
    <property type="component" value="Unassembled WGS sequence"/>
</dbReference>
<protein>
    <submittedName>
        <fullName evidence="2">Uncharacterized protein</fullName>
    </submittedName>
</protein>
<dbReference type="EMBL" id="PDXA01000040">
    <property type="protein sequence ID" value="RYN44690.1"/>
    <property type="molecule type" value="Genomic_DNA"/>
</dbReference>
<name>A0A4Q4M735_9PLEO</name>
<dbReference type="AlphaFoldDB" id="A0A4Q4M735"/>